<accession>A0A0F5VH09</accession>
<dbReference type="InterPro" id="IPR013196">
    <property type="entry name" value="HTH_11"/>
</dbReference>
<dbReference type="InterPro" id="IPR036388">
    <property type="entry name" value="WH-like_DNA-bd_sf"/>
</dbReference>
<evidence type="ECO:0000259" key="3">
    <source>
        <dbReference type="PROSITE" id="PS51000"/>
    </source>
</evidence>
<dbReference type="Gene3D" id="1.10.10.10">
    <property type="entry name" value="Winged helix-like DNA-binding domain superfamily/Winged helix DNA-binding domain"/>
    <property type="match status" value="1"/>
</dbReference>
<dbReference type="PATRIC" id="fig|265726.11.peg.2320"/>
<dbReference type="RefSeq" id="WP_046219454.1">
    <property type="nucleotide sequence ID" value="NZ_JWYV01000002.1"/>
</dbReference>
<dbReference type="AlphaFoldDB" id="A0A0F5VH09"/>
<dbReference type="EMBL" id="JWYV01000002">
    <property type="protein sequence ID" value="KKD01082.1"/>
    <property type="molecule type" value="Genomic_DNA"/>
</dbReference>
<protein>
    <recommendedName>
        <fullName evidence="3">HTH deoR-type domain-containing protein</fullName>
    </recommendedName>
</protein>
<dbReference type="PANTHER" id="PTHR34580">
    <property type="match status" value="1"/>
</dbReference>
<dbReference type="InterPro" id="IPR026881">
    <property type="entry name" value="WYL_dom"/>
</dbReference>
<keyword evidence="5" id="KW-1185">Reference proteome</keyword>
<keyword evidence="1" id="KW-0805">Transcription regulation</keyword>
<dbReference type="PIRSF" id="PIRSF016838">
    <property type="entry name" value="PafC"/>
    <property type="match status" value="1"/>
</dbReference>
<dbReference type="PROSITE" id="PS51000">
    <property type="entry name" value="HTH_DEOR_2"/>
    <property type="match status" value="1"/>
</dbReference>
<dbReference type="InterPro" id="IPR057727">
    <property type="entry name" value="WCX_dom"/>
</dbReference>
<dbReference type="GO" id="GO:0003700">
    <property type="term" value="F:DNA-binding transcription factor activity"/>
    <property type="evidence" value="ECO:0007669"/>
    <property type="project" value="InterPro"/>
</dbReference>
<dbReference type="SUPFAM" id="SSF46785">
    <property type="entry name" value="Winged helix' DNA-binding domain"/>
    <property type="match status" value="1"/>
</dbReference>
<dbReference type="Proteomes" id="UP000033633">
    <property type="component" value="Unassembled WGS sequence"/>
</dbReference>
<dbReference type="InterPro" id="IPR028349">
    <property type="entry name" value="PafC-like"/>
</dbReference>
<gene>
    <name evidence="4" type="ORF">KY46_04780</name>
</gene>
<feature type="domain" description="HTH deoR-type" evidence="3">
    <location>
        <begin position="2"/>
        <end position="61"/>
    </location>
</feature>
<dbReference type="STRING" id="265726.KY46_04780"/>
<reference evidence="4 5" key="1">
    <citation type="submission" date="2014-12" db="EMBL/GenBank/DDBJ databases">
        <title>Mercury Reductase activity and rhizosphere competence traits in the genome of root associated Photobacterium halotolerans MELD1.</title>
        <authorList>
            <person name="Mathew D.C."/>
            <person name="Huang C.-C."/>
        </authorList>
    </citation>
    <scope>NUCLEOTIDE SEQUENCE [LARGE SCALE GENOMIC DNA]</scope>
    <source>
        <strain evidence="4 5">MELD1</strain>
    </source>
</reference>
<evidence type="ECO:0000313" key="5">
    <source>
        <dbReference type="Proteomes" id="UP000033633"/>
    </source>
</evidence>
<dbReference type="InterPro" id="IPR036390">
    <property type="entry name" value="WH_DNA-bd_sf"/>
</dbReference>
<dbReference type="InterPro" id="IPR001034">
    <property type="entry name" value="DeoR_HTH"/>
</dbReference>
<dbReference type="Pfam" id="PF25583">
    <property type="entry name" value="WCX"/>
    <property type="match status" value="1"/>
</dbReference>
<evidence type="ECO:0000256" key="2">
    <source>
        <dbReference type="ARBA" id="ARBA00023163"/>
    </source>
</evidence>
<dbReference type="PROSITE" id="PS52050">
    <property type="entry name" value="WYL"/>
    <property type="match status" value="1"/>
</dbReference>
<dbReference type="InterPro" id="IPR051534">
    <property type="entry name" value="CBASS_pafABC_assoc_protein"/>
</dbReference>
<dbReference type="Pfam" id="PF13280">
    <property type="entry name" value="WYL"/>
    <property type="match status" value="1"/>
</dbReference>
<keyword evidence="2" id="KW-0804">Transcription</keyword>
<organism evidence="4 5">
    <name type="scientific">Photobacterium halotolerans</name>
    <dbReference type="NCBI Taxonomy" id="265726"/>
    <lineage>
        <taxon>Bacteria</taxon>
        <taxon>Pseudomonadati</taxon>
        <taxon>Pseudomonadota</taxon>
        <taxon>Gammaproteobacteria</taxon>
        <taxon>Vibrionales</taxon>
        <taxon>Vibrionaceae</taxon>
        <taxon>Photobacterium</taxon>
    </lineage>
</organism>
<comment type="caution">
    <text evidence="4">The sequence shown here is derived from an EMBL/GenBank/DDBJ whole genome shotgun (WGS) entry which is preliminary data.</text>
</comment>
<sequence length="327" mass="36934">MRASRLLTILMTLQSRDRVSATELARDCQVSVRSIYRDIDSLSALGIPVYSEQGVHGGYRLLEGYRTQLNGFSKQEIETLFMLGLSGPVQELGLEPAMSEARLKLLAAIPTSLRTHAERFQSCFLLDTPGWFTEKETVGSLPQLFSAIWQKYSISFHYQSWRGSSQRVVNPLGMVLKAGHWYLVAQSEGQFKTYRVARIRDLNILNQCFESETHFDLPDYWQQSNRQMEAELYSNTAEIKLTAKGLKMLSSLSPPYVRQHTQIGQTDDTGWTSVTLPSGRTEQAVVEMLRFGPEVQVAQPEALRFAMKNVIAAMHGLYGDDESPPSR</sequence>
<proteinExistence type="predicted"/>
<dbReference type="OrthoDB" id="9807255at2"/>
<dbReference type="Pfam" id="PF08279">
    <property type="entry name" value="HTH_11"/>
    <property type="match status" value="1"/>
</dbReference>
<evidence type="ECO:0000313" key="4">
    <source>
        <dbReference type="EMBL" id="KKD01082.1"/>
    </source>
</evidence>
<evidence type="ECO:0000256" key="1">
    <source>
        <dbReference type="ARBA" id="ARBA00023015"/>
    </source>
</evidence>
<name>A0A0F5VH09_9GAMM</name>
<dbReference type="PANTHER" id="PTHR34580:SF1">
    <property type="entry name" value="PROTEIN PAFC"/>
    <property type="match status" value="1"/>
</dbReference>